<keyword evidence="3" id="KW-1185">Reference proteome</keyword>
<dbReference type="Gramene" id="AUR62032007-RA">
    <property type="protein sequence ID" value="AUR62032007-RA:cds"/>
    <property type="gene ID" value="AUR62032007"/>
</dbReference>
<feature type="compositionally biased region" description="Polar residues" evidence="1">
    <location>
        <begin position="277"/>
        <end position="302"/>
    </location>
</feature>
<feature type="compositionally biased region" description="Basic residues" evidence="1">
    <location>
        <begin position="338"/>
        <end position="350"/>
    </location>
</feature>
<dbReference type="Proteomes" id="UP000596660">
    <property type="component" value="Unplaced"/>
</dbReference>
<dbReference type="EnsemblPlants" id="AUR62032007-RA">
    <property type="protein sequence ID" value="AUR62032007-RA:cds"/>
    <property type="gene ID" value="AUR62032007"/>
</dbReference>
<protein>
    <submittedName>
        <fullName evidence="2">Uncharacterized protein</fullName>
    </submittedName>
</protein>
<evidence type="ECO:0000313" key="3">
    <source>
        <dbReference type="Proteomes" id="UP000596660"/>
    </source>
</evidence>
<accession>A0A803MM45</accession>
<dbReference type="CDD" id="cd18809">
    <property type="entry name" value="SF1_C_RecD"/>
    <property type="match status" value="1"/>
</dbReference>
<dbReference type="SUPFAM" id="SSF52540">
    <property type="entry name" value="P-loop containing nucleoside triphosphate hydrolases"/>
    <property type="match status" value="1"/>
</dbReference>
<feature type="region of interest" description="Disordered" evidence="1">
    <location>
        <begin position="338"/>
        <end position="370"/>
    </location>
</feature>
<dbReference type="InterPro" id="IPR027417">
    <property type="entry name" value="P-loop_NTPase"/>
</dbReference>
<sequence length="370" mass="42447">MTINKSQGQTLDQVLVYLPHSCFSHGQLYVALSRARTADKIKVLSVAPTIQHAQTSVKNVVSYTVLRVIRCGWGTLFGDQIEAFEETLQYLVEYDIYAATIKFIDEKLRTDLDQFPYQMTFVSRTVFQPVHPDFGPVLPNYQQIATIPRAVDPDERYGVVLYVEEEPRKVEGRDKGRERLVRETIITDQRVNLFNQKVLDRQAMVLDVKYSSENKNIVSIAELKPKKEQHLSLKPPMAWEEWHSPHSTMTQRLLRKSAAEIYAIKEENSEPFIPTPNLKTNSMKPSQQETFTKEPQSPQQNLESIKLAKSLGKRLIESEVPQDTSQLVLSQPTVKKKLHFGRMTPQKHTKGQSLRESLEKDNVQDVSKPT</sequence>
<dbReference type="AlphaFoldDB" id="A0A803MM45"/>
<reference evidence="2" key="1">
    <citation type="journal article" date="2017" name="Nature">
        <title>The genome of Chenopodium quinoa.</title>
        <authorList>
            <person name="Jarvis D.E."/>
            <person name="Ho Y.S."/>
            <person name="Lightfoot D.J."/>
            <person name="Schmoeckel S.M."/>
            <person name="Li B."/>
            <person name="Borm T.J.A."/>
            <person name="Ohyanagi H."/>
            <person name="Mineta K."/>
            <person name="Michell C.T."/>
            <person name="Saber N."/>
            <person name="Kharbatia N.M."/>
            <person name="Rupper R.R."/>
            <person name="Sharp A.R."/>
            <person name="Dally N."/>
            <person name="Boughton B.A."/>
            <person name="Woo Y.H."/>
            <person name="Gao G."/>
            <person name="Schijlen E.G.W.M."/>
            <person name="Guo X."/>
            <person name="Momin A.A."/>
            <person name="Negrao S."/>
            <person name="Al-Babili S."/>
            <person name="Gehring C."/>
            <person name="Roessner U."/>
            <person name="Jung C."/>
            <person name="Murphy K."/>
            <person name="Arold S.T."/>
            <person name="Gojobori T."/>
            <person name="van der Linden C.G."/>
            <person name="van Loo E.N."/>
            <person name="Jellen E.N."/>
            <person name="Maughan P.J."/>
            <person name="Tester M."/>
        </authorList>
    </citation>
    <scope>NUCLEOTIDE SEQUENCE [LARGE SCALE GENOMIC DNA]</scope>
    <source>
        <strain evidence="2">cv. PI 614886</strain>
    </source>
</reference>
<proteinExistence type="predicted"/>
<organism evidence="2 3">
    <name type="scientific">Chenopodium quinoa</name>
    <name type="common">Quinoa</name>
    <dbReference type="NCBI Taxonomy" id="63459"/>
    <lineage>
        <taxon>Eukaryota</taxon>
        <taxon>Viridiplantae</taxon>
        <taxon>Streptophyta</taxon>
        <taxon>Embryophyta</taxon>
        <taxon>Tracheophyta</taxon>
        <taxon>Spermatophyta</taxon>
        <taxon>Magnoliopsida</taxon>
        <taxon>eudicotyledons</taxon>
        <taxon>Gunneridae</taxon>
        <taxon>Pentapetalae</taxon>
        <taxon>Caryophyllales</taxon>
        <taxon>Chenopodiaceae</taxon>
        <taxon>Chenopodioideae</taxon>
        <taxon>Atripliceae</taxon>
        <taxon>Chenopodium</taxon>
    </lineage>
</organism>
<evidence type="ECO:0000313" key="2">
    <source>
        <dbReference type="EnsemblPlants" id="AUR62032007-RA:cds"/>
    </source>
</evidence>
<name>A0A803MM45_CHEQI</name>
<feature type="region of interest" description="Disordered" evidence="1">
    <location>
        <begin position="268"/>
        <end position="302"/>
    </location>
</feature>
<evidence type="ECO:0000256" key="1">
    <source>
        <dbReference type="SAM" id="MobiDB-lite"/>
    </source>
</evidence>
<reference evidence="2" key="2">
    <citation type="submission" date="2021-03" db="UniProtKB">
        <authorList>
            <consortium name="EnsemblPlants"/>
        </authorList>
    </citation>
    <scope>IDENTIFICATION</scope>
</reference>
<dbReference type="Gene3D" id="3.40.50.300">
    <property type="entry name" value="P-loop containing nucleotide triphosphate hydrolases"/>
    <property type="match status" value="1"/>
</dbReference>